<name>A0A1Z5HNM8_9FIRM</name>
<sequence length="479" mass="51692">MRRWSRLLGKIKHSSSQRWWVLANVSVGTFMATLDSSIVNVALPTIGKELYGDVNRLQWVVTGYLVTIASLLLVFGRLSDMVGRKKVYSTGFFIFTGSSTLCSMAQNVGQLVVFRVLQGFGAAMLMANTLALVTQVFPEEERGRALGISGMVVSAGSLTGPALGGILVGTLGWRAIFWVNVPVGLLGSILSYYVLPSGGVGRREKLDWVGALTFAVGINSLLFLSFQVSEQGWNGRTFTLLLISILSYGLFYIIEKRTQFPLVDLTLFQNRVFLVGNGARLLIFVAVAPVMFLLPFYLQLVQHLSPQQVGAVMTAFPLAMAVTAPLSGRLSDYLSPRPLTVIGPLVQISGLLLLAGLITENSLIVIPVGLALLGMGMGIFQVPNNTLVMGSVPDRRLSIANALISVMRNIGTILGVGVAVLIFNWRGAADAMVITGNAGPAWEAGVMVRTINSALYFSLLIVGLTALLVWKGYRRYKEA</sequence>
<dbReference type="RefSeq" id="WP_088552710.1">
    <property type="nucleotide sequence ID" value="NZ_BDGJ01000005.1"/>
</dbReference>
<dbReference type="Proteomes" id="UP000197032">
    <property type="component" value="Unassembled WGS sequence"/>
</dbReference>
<feature type="domain" description="Major facilitator superfamily (MFS) profile" evidence="9">
    <location>
        <begin position="21"/>
        <end position="477"/>
    </location>
</feature>
<comment type="subcellular location">
    <subcellularLocation>
        <location evidence="1">Cell membrane</location>
        <topology evidence="1">Multi-pass membrane protein</topology>
    </subcellularLocation>
</comment>
<dbReference type="Gene3D" id="1.20.1720.10">
    <property type="entry name" value="Multidrug resistance protein D"/>
    <property type="match status" value="1"/>
</dbReference>
<feature type="transmembrane region" description="Helical" evidence="8">
    <location>
        <begin position="454"/>
        <end position="473"/>
    </location>
</feature>
<keyword evidence="5 8" id="KW-0812">Transmembrane</keyword>
<dbReference type="Pfam" id="PF07690">
    <property type="entry name" value="MFS_1"/>
    <property type="match status" value="2"/>
</dbReference>
<dbReference type="SUPFAM" id="SSF103473">
    <property type="entry name" value="MFS general substrate transporter"/>
    <property type="match status" value="1"/>
</dbReference>
<dbReference type="Gene3D" id="1.20.1250.20">
    <property type="entry name" value="MFS general substrate transporter like domains"/>
    <property type="match status" value="1"/>
</dbReference>
<evidence type="ECO:0000256" key="8">
    <source>
        <dbReference type="SAM" id="Phobius"/>
    </source>
</evidence>
<keyword evidence="4" id="KW-1003">Cell membrane</keyword>
<evidence type="ECO:0000256" key="2">
    <source>
        <dbReference type="ARBA" id="ARBA00008537"/>
    </source>
</evidence>
<dbReference type="InterPro" id="IPR036259">
    <property type="entry name" value="MFS_trans_sf"/>
</dbReference>
<feature type="transmembrane region" description="Helical" evidence="8">
    <location>
        <begin position="112"/>
        <end position="133"/>
    </location>
</feature>
<dbReference type="NCBIfam" id="TIGR00711">
    <property type="entry name" value="efflux_EmrB"/>
    <property type="match status" value="1"/>
</dbReference>
<evidence type="ECO:0000256" key="7">
    <source>
        <dbReference type="ARBA" id="ARBA00023136"/>
    </source>
</evidence>
<keyword evidence="11" id="KW-1185">Reference proteome</keyword>
<dbReference type="PANTHER" id="PTHR42718">
    <property type="entry name" value="MAJOR FACILITATOR SUPERFAMILY MULTIDRUG TRANSPORTER MFSC"/>
    <property type="match status" value="1"/>
</dbReference>
<dbReference type="PRINTS" id="PR01036">
    <property type="entry name" value="TCRTETB"/>
</dbReference>
<accession>A0A1Z5HNM8</accession>
<evidence type="ECO:0000259" key="9">
    <source>
        <dbReference type="PROSITE" id="PS50850"/>
    </source>
</evidence>
<comment type="similarity">
    <text evidence="2">Belongs to the major facilitator superfamily. EmrB family.</text>
</comment>
<feature type="transmembrane region" description="Helical" evidence="8">
    <location>
        <begin position="145"/>
        <end position="169"/>
    </location>
</feature>
<feature type="transmembrane region" description="Helical" evidence="8">
    <location>
        <begin position="21"/>
        <end position="45"/>
    </location>
</feature>
<feature type="transmembrane region" description="Helical" evidence="8">
    <location>
        <begin position="364"/>
        <end position="382"/>
    </location>
</feature>
<dbReference type="PROSITE" id="PS50850">
    <property type="entry name" value="MFS"/>
    <property type="match status" value="1"/>
</dbReference>
<gene>
    <name evidence="10" type="ORF">KKC1_02850</name>
</gene>
<feature type="transmembrane region" description="Helical" evidence="8">
    <location>
        <begin position="238"/>
        <end position="254"/>
    </location>
</feature>
<feature type="transmembrane region" description="Helical" evidence="8">
    <location>
        <begin position="309"/>
        <end position="327"/>
    </location>
</feature>
<keyword evidence="3" id="KW-0813">Transport</keyword>
<evidence type="ECO:0000313" key="11">
    <source>
        <dbReference type="Proteomes" id="UP000197032"/>
    </source>
</evidence>
<feature type="transmembrane region" description="Helical" evidence="8">
    <location>
        <begin position="206"/>
        <end position="226"/>
    </location>
</feature>
<feature type="transmembrane region" description="Helical" evidence="8">
    <location>
        <begin position="175"/>
        <end position="194"/>
    </location>
</feature>
<evidence type="ECO:0000256" key="1">
    <source>
        <dbReference type="ARBA" id="ARBA00004651"/>
    </source>
</evidence>
<evidence type="ECO:0000256" key="5">
    <source>
        <dbReference type="ARBA" id="ARBA00022692"/>
    </source>
</evidence>
<organism evidence="10 11">
    <name type="scientific">Calderihabitans maritimus</name>
    <dbReference type="NCBI Taxonomy" id="1246530"/>
    <lineage>
        <taxon>Bacteria</taxon>
        <taxon>Bacillati</taxon>
        <taxon>Bacillota</taxon>
        <taxon>Clostridia</taxon>
        <taxon>Neomoorellales</taxon>
        <taxon>Calderihabitantaceae</taxon>
        <taxon>Calderihabitans</taxon>
    </lineage>
</organism>
<dbReference type="CDD" id="cd17321">
    <property type="entry name" value="MFS_MMR_MDR_like"/>
    <property type="match status" value="1"/>
</dbReference>
<dbReference type="GO" id="GO:0022857">
    <property type="term" value="F:transmembrane transporter activity"/>
    <property type="evidence" value="ECO:0007669"/>
    <property type="project" value="InterPro"/>
</dbReference>
<evidence type="ECO:0000256" key="4">
    <source>
        <dbReference type="ARBA" id="ARBA00022475"/>
    </source>
</evidence>
<evidence type="ECO:0000256" key="3">
    <source>
        <dbReference type="ARBA" id="ARBA00022448"/>
    </source>
</evidence>
<feature type="transmembrane region" description="Helical" evidence="8">
    <location>
        <begin position="274"/>
        <end position="297"/>
    </location>
</feature>
<reference evidence="11" key="1">
    <citation type="journal article" date="2017" name="Appl. Environ. Microbiol.">
        <title>Genomic analysis of Calderihabitans maritimus KKC1, a thermophilic hydrogenogenic carboxydotrophic bacterium isolated from marine sediment.</title>
        <authorList>
            <person name="Omae K."/>
            <person name="Yoneda Y."/>
            <person name="Fukuyama Y."/>
            <person name="Yoshida T."/>
            <person name="Sako Y."/>
        </authorList>
    </citation>
    <scope>NUCLEOTIDE SEQUENCE [LARGE SCALE GENOMIC DNA]</scope>
    <source>
        <strain evidence="11">KKC1</strain>
    </source>
</reference>
<evidence type="ECO:0000256" key="6">
    <source>
        <dbReference type="ARBA" id="ARBA00022989"/>
    </source>
</evidence>
<dbReference type="InterPro" id="IPR004638">
    <property type="entry name" value="EmrB-like"/>
</dbReference>
<dbReference type="InterPro" id="IPR011701">
    <property type="entry name" value="MFS"/>
</dbReference>
<keyword evidence="6 8" id="KW-1133">Transmembrane helix</keyword>
<comment type="caution">
    <text evidence="10">The sequence shown here is derived from an EMBL/GenBank/DDBJ whole genome shotgun (WGS) entry which is preliminary data.</text>
</comment>
<feature type="transmembrane region" description="Helical" evidence="8">
    <location>
        <begin position="339"/>
        <end position="358"/>
    </location>
</feature>
<protein>
    <submittedName>
        <fullName evidence="10">EmrB/QacA subfamily drug resistance transporter</fullName>
    </submittedName>
</protein>
<feature type="transmembrane region" description="Helical" evidence="8">
    <location>
        <begin position="402"/>
        <end position="423"/>
    </location>
</feature>
<dbReference type="GO" id="GO:0005886">
    <property type="term" value="C:plasma membrane"/>
    <property type="evidence" value="ECO:0007669"/>
    <property type="project" value="UniProtKB-SubCell"/>
</dbReference>
<dbReference type="FunFam" id="1.20.1720.10:FF:000021">
    <property type="entry name" value="Drug resistance transporter, EmrB/QacA subfamily"/>
    <property type="match status" value="1"/>
</dbReference>
<proteinExistence type="inferred from homology"/>
<feature type="transmembrane region" description="Helical" evidence="8">
    <location>
        <begin position="87"/>
        <end position="106"/>
    </location>
</feature>
<keyword evidence="7 8" id="KW-0472">Membrane</keyword>
<feature type="transmembrane region" description="Helical" evidence="8">
    <location>
        <begin position="57"/>
        <end position="75"/>
    </location>
</feature>
<evidence type="ECO:0000313" key="10">
    <source>
        <dbReference type="EMBL" id="GAW91123.1"/>
    </source>
</evidence>
<dbReference type="OrthoDB" id="102502at2"/>
<dbReference type="AlphaFoldDB" id="A0A1Z5HNM8"/>
<dbReference type="EMBL" id="BDGJ01000005">
    <property type="protein sequence ID" value="GAW91123.1"/>
    <property type="molecule type" value="Genomic_DNA"/>
</dbReference>
<dbReference type="PANTHER" id="PTHR42718:SF9">
    <property type="entry name" value="MAJOR FACILITATOR SUPERFAMILY MULTIDRUG TRANSPORTER MFSC"/>
    <property type="match status" value="1"/>
</dbReference>
<dbReference type="InterPro" id="IPR020846">
    <property type="entry name" value="MFS_dom"/>
</dbReference>